<evidence type="ECO:0000313" key="2">
    <source>
        <dbReference type="Proteomes" id="UP000276133"/>
    </source>
</evidence>
<dbReference type="AlphaFoldDB" id="A0A3M7QAC1"/>
<keyword evidence="2" id="KW-1185">Reference proteome</keyword>
<dbReference type="EMBL" id="REGN01006754">
    <property type="protein sequence ID" value="RNA08417.1"/>
    <property type="molecule type" value="Genomic_DNA"/>
</dbReference>
<sequence>MLSDPNGMNGNRNGIVLCSGITSCKACFASWAARAARARSSWRKIASIQWVSRLFCSRGPSEHLKSLTEALDRVELMHLWSLFT</sequence>
<organism evidence="1 2">
    <name type="scientific">Brachionus plicatilis</name>
    <name type="common">Marine rotifer</name>
    <name type="synonym">Brachionus muelleri</name>
    <dbReference type="NCBI Taxonomy" id="10195"/>
    <lineage>
        <taxon>Eukaryota</taxon>
        <taxon>Metazoa</taxon>
        <taxon>Spiralia</taxon>
        <taxon>Gnathifera</taxon>
        <taxon>Rotifera</taxon>
        <taxon>Eurotatoria</taxon>
        <taxon>Monogononta</taxon>
        <taxon>Pseudotrocha</taxon>
        <taxon>Ploima</taxon>
        <taxon>Brachionidae</taxon>
        <taxon>Brachionus</taxon>
    </lineage>
</organism>
<gene>
    <name evidence="1" type="ORF">BpHYR1_023473</name>
</gene>
<accession>A0A3M7QAC1</accession>
<reference evidence="1 2" key="1">
    <citation type="journal article" date="2018" name="Sci. Rep.">
        <title>Genomic signatures of local adaptation to the degree of environmental predictability in rotifers.</title>
        <authorList>
            <person name="Franch-Gras L."/>
            <person name="Hahn C."/>
            <person name="Garcia-Roger E.M."/>
            <person name="Carmona M.J."/>
            <person name="Serra M."/>
            <person name="Gomez A."/>
        </authorList>
    </citation>
    <scope>NUCLEOTIDE SEQUENCE [LARGE SCALE GENOMIC DNA]</scope>
    <source>
        <strain evidence="1">HYR1</strain>
    </source>
</reference>
<name>A0A3M7QAC1_BRAPC</name>
<dbReference type="Proteomes" id="UP000276133">
    <property type="component" value="Unassembled WGS sequence"/>
</dbReference>
<protein>
    <submittedName>
        <fullName evidence="1">Uncharacterized protein</fullName>
    </submittedName>
</protein>
<evidence type="ECO:0000313" key="1">
    <source>
        <dbReference type="EMBL" id="RNA08417.1"/>
    </source>
</evidence>
<proteinExistence type="predicted"/>
<comment type="caution">
    <text evidence="1">The sequence shown here is derived from an EMBL/GenBank/DDBJ whole genome shotgun (WGS) entry which is preliminary data.</text>
</comment>